<dbReference type="EMBL" id="MCFL01000041">
    <property type="protein sequence ID" value="ORZ32822.1"/>
    <property type="molecule type" value="Genomic_DNA"/>
</dbReference>
<evidence type="ECO:0000256" key="1">
    <source>
        <dbReference type="SAM" id="MobiDB-lite"/>
    </source>
</evidence>
<keyword evidence="3" id="KW-1185">Reference proteome</keyword>
<proteinExistence type="predicted"/>
<evidence type="ECO:0000313" key="3">
    <source>
        <dbReference type="Proteomes" id="UP000193411"/>
    </source>
</evidence>
<accession>A0A1Y2HIB7</accession>
<organism evidence="2 3">
    <name type="scientific">Catenaria anguillulae PL171</name>
    <dbReference type="NCBI Taxonomy" id="765915"/>
    <lineage>
        <taxon>Eukaryota</taxon>
        <taxon>Fungi</taxon>
        <taxon>Fungi incertae sedis</taxon>
        <taxon>Blastocladiomycota</taxon>
        <taxon>Blastocladiomycetes</taxon>
        <taxon>Blastocladiales</taxon>
        <taxon>Catenariaceae</taxon>
        <taxon>Catenaria</taxon>
    </lineage>
</organism>
<gene>
    <name evidence="2" type="ORF">BCR44DRAFT_1225157</name>
</gene>
<dbReference type="Proteomes" id="UP000193411">
    <property type="component" value="Unassembled WGS sequence"/>
</dbReference>
<feature type="compositionally biased region" description="Low complexity" evidence="1">
    <location>
        <begin position="148"/>
        <end position="168"/>
    </location>
</feature>
<reference evidence="2 3" key="1">
    <citation type="submission" date="2016-07" db="EMBL/GenBank/DDBJ databases">
        <title>Pervasive Adenine N6-methylation of Active Genes in Fungi.</title>
        <authorList>
            <consortium name="DOE Joint Genome Institute"/>
            <person name="Mondo S.J."/>
            <person name="Dannebaum R.O."/>
            <person name="Kuo R.C."/>
            <person name="Labutti K."/>
            <person name="Haridas S."/>
            <person name="Kuo A."/>
            <person name="Salamov A."/>
            <person name="Ahrendt S.R."/>
            <person name="Lipzen A."/>
            <person name="Sullivan W."/>
            <person name="Andreopoulos W.B."/>
            <person name="Clum A."/>
            <person name="Lindquist E."/>
            <person name="Daum C."/>
            <person name="Ramamoorthy G.K."/>
            <person name="Gryganskyi A."/>
            <person name="Culley D."/>
            <person name="Magnuson J.K."/>
            <person name="James T.Y."/>
            <person name="O'Malley M.A."/>
            <person name="Stajich J.E."/>
            <person name="Spatafora J.W."/>
            <person name="Visel A."/>
            <person name="Grigoriev I.V."/>
        </authorList>
    </citation>
    <scope>NUCLEOTIDE SEQUENCE [LARGE SCALE GENOMIC DNA]</scope>
    <source>
        <strain evidence="2 3">PL171</strain>
    </source>
</reference>
<evidence type="ECO:0000313" key="2">
    <source>
        <dbReference type="EMBL" id="ORZ32822.1"/>
    </source>
</evidence>
<feature type="region of interest" description="Disordered" evidence="1">
    <location>
        <begin position="1"/>
        <end position="85"/>
    </location>
</feature>
<comment type="caution">
    <text evidence="2">The sequence shown here is derived from an EMBL/GenBank/DDBJ whole genome shotgun (WGS) entry which is preliminary data.</text>
</comment>
<name>A0A1Y2HIB7_9FUNG</name>
<protein>
    <submittedName>
        <fullName evidence="2">Uncharacterized protein</fullName>
    </submittedName>
</protein>
<feature type="compositionally biased region" description="Low complexity" evidence="1">
    <location>
        <begin position="9"/>
        <end position="20"/>
    </location>
</feature>
<feature type="region of interest" description="Disordered" evidence="1">
    <location>
        <begin position="120"/>
        <end position="168"/>
    </location>
</feature>
<feature type="compositionally biased region" description="Low complexity" evidence="1">
    <location>
        <begin position="66"/>
        <end position="85"/>
    </location>
</feature>
<sequence>MDTPQFRTPLRPASASSSSRRALHPRSSEHLATPSRSSPLARPPTFHTLNPALVTPNHSASRYPTSAYPSPKSLCSSSNSHASTPTASASAASALEPILIPTPKLGRFLRPLRAKLAHFRQAASSAPQAHRELVEPPTPSHRPIPRRSAALTSHSSSSQSASSSPNAPAPVAITCATSRTIHLRLAASFFRHRLTRCWPACATCTHTHSDPAPAIDRVYSRSLP</sequence>
<dbReference type="AlphaFoldDB" id="A0A1Y2HIB7"/>